<gene>
    <name evidence="2" type="ORF">Q604_UNBC16003G0001</name>
</gene>
<accession>W1XH41</accession>
<sequence>KSVVLIRSCIEISVLVIGWLLGGTVGLGTLITVFGVGSCVQLVFKIFKFDVGKVNHKNIKDGFLFFNKCVNS</sequence>
<comment type="caution">
    <text evidence="2">The sequence shown here is derived from an EMBL/GenBank/DDBJ whole genome shotgun (WGS) entry which is preliminary data.</text>
</comment>
<dbReference type="EMBL" id="AZMM01016003">
    <property type="protein sequence ID" value="ETJ29461.1"/>
    <property type="molecule type" value="Genomic_DNA"/>
</dbReference>
<dbReference type="AlphaFoldDB" id="W1XH41"/>
<reference evidence="2" key="1">
    <citation type="submission" date="2013-12" db="EMBL/GenBank/DDBJ databases">
        <title>A Varibaculum cambriense genome reconstructed from a premature infant gut community with otherwise low bacterial novelty that shifts toward anaerobic metabolism during the third week of life.</title>
        <authorList>
            <person name="Brown C.T."/>
            <person name="Sharon I."/>
            <person name="Thomas B.C."/>
            <person name="Castelle C.J."/>
            <person name="Morowitz M.J."/>
            <person name="Banfield J.F."/>
        </authorList>
    </citation>
    <scope>NUCLEOTIDE SEQUENCE</scope>
</reference>
<name>W1XH41_9ZZZZ</name>
<organism evidence="2">
    <name type="scientific">human gut metagenome</name>
    <dbReference type="NCBI Taxonomy" id="408170"/>
    <lineage>
        <taxon>unclassified sequences</taxon>
        <taxon>metagenomes</taxon>
        <taxon>organismal metagenomes</taxon>
    </lineage>
</organism>
<feature type="non-terminal residue" evidence="2">
    <location>
        <position position="1"/>
    </location>
</feature>
<feature type="transmembrane region" description="Helical" evidence="1">
    <location>
        <begin position="12"/>
        <end position="36"/>
    </location>
</feature>
<keyword evidence="1" id="KW-0472">Membrane</keyword>
<evidence type="ECO:0000256" key="1">
    <source>
        <dbReference type="SAM" id="Phobius"/>
    </source>
</evidence>
<protein>
    <submittedName>
        <fullName evidence="2">Uncharacterized protein</fullName>
    </submittedName>
</protein>
<keyword evidence="1" id="KW-1133">Transmembrane helix</keyword>
<keyword evidence="1" id="KW-0812">Transmembrane</keyword>
<evidence type="ECO:0000313" key="2">
    <source>
        <dbReference type="EMBL" id="ETJ29461.1"/>
    </source>
</evidence>
<proteinExistence type="predicted"/>